<dbReference type="SUPFAM" id="SSF53098">
    <property type="entry name" value="Ribonuclease H-like"/>
    <property type="match status" value="1"/>
</dbReference>
<gene>
    <name evidence="5" type="primary">LOC104773140</name>
</gene>
<dbReference type="InterPro" id="IPR012337">
    <property type="entry name" value="RNaseH-like_sf"/>
</dbReference>
<dbReference type="PANTHER" id="PTHR32166:SF74">
    <property type="entry name" value="OS05G0256350 PROTEIN"/>
    <property type="match status" value="1"/>
</dbReference>
<feature type="domain" description="DUF659" evidence="2">
    <location>
        <begin position="182"/>
        <end position="259"/>
    </location>
</feature>
<proteinExistence type="predicted"/>
<reference evidence="5" key="2">
    <citation type="submission" date="2025-08" db="UniProtKB">
        <authorList>
            <consortium name="RefSeq"/>
        </authorList>
    </citation>
    <scope>IDENTIFICATION</scope>
    <source>
        <tissue evidence="5">Leaf</tissue>
    </source>
</reference>
<feature type="compositionally biased region" description="Basic and acidic residues" evidence="1">
    <location>
        <begin position="608"/>
        <end position="618"/>
    </location>
</feature>
<evidence type="ECO:0000259" key="3">
    <source>
        <dbReference type="Pfam" id="PF05699"/>
    </source>
</evidence>
<dbReference type="Pfam" id="PF04937">
    <property type="entry name" value="DUF659"/>
    <property type="match status" value="1"/>
</dbReference>
<dbReference type="Proteomes" id="UP000694864">
    <property type="component" value="Unplaced"/>
</dbReference>
<organism evidence="4 5">
    <name type="scientific">Camelina sativa</name>
    <name type="common">False flax</name>
    <name type="synonym">Myagrum sativum</name>
    <dbReference type="NCBI Taxonomy" id="90675"/>
    <lineage>
        <taxon>Eukaryota</taxon>
        <taxon>Viridiplantae</taxon>
        <taxon>Streptophyta</taxon>
        <taxon>Embryophyta</taxon>
        <taxon>Tracheophyta</taxon>
        <taxon>Spermatophyta</taxon>
        <taxon>Magnoliopsida</taxon>
        <taxon>eudicotyledons</taxon>
        <taxon>Gunneridae</taxon>
        <taxon>Pentapetalae</taxon>
        <taxon>rosids</taxon>
        <taxon>malvids</taxon>
        <taxon>Brassicales</taxon>
        <taxon>Brassicaceae</taxon>
        <taxon>Camelineae</taxon>
        <taxon>Camelina</taxon>
    </lineage>
</organism>
<sequence length="642" mass="72950">MKEHIAKIQGNVSACPLSTKEDQEKCKNAIDEAKKKRKNKMMSDVDLRNSVKICDDREEDVELGEMGTKKKPQTLGPMDKFASDINPRLSSIPTKQQNISDALWKDRLHKVHQYVARWVYVAVVSFNSAGIDEFKLMLEAAGQFGPGVTPPSQYLLREPLLKEEVGRVKEEELCFVLLGSVPRGQFIFEFVKGCIEDVGVENVVQVITDNAPNNMAAAKILKEKIPSIFWTSCAAHTVNLMLESIGKLHNFKTVIDRAKGFTIFVYAHHKTLAMMKKFTQNKDIVRRGVTRFASCFLMLQSLMYKQEKLEAMFISTDWKRCKWAKHPKGVEAYKTVRSTQFWNGVKMCLKVFGPLVRILRLVDGDKKPTMGYLHGELTQAKVEVRSGLNNVEKNVQPIMNIIDQRIKGRLDNPLHFAAYFLNPYYFYKNSTIPLKDNVLTSFPKCVDAFFPDDLTTQCNVINAEITKYKKKEDNFGTQWAIKGCEDNKDDYDPVEWWSTYGTSVPNLQRMAKRILSLTTSSSGCGRSWSSFEGIHTKKRNRFDTSRLNNLVFVQFNTRIMNKRKNVQKEKNVDILVADHAIYAQEWIIEGENGEEDLDVDLGLGSGERAGKRAGEGARETSMAGNVGDVRELDDEVVISDDD</sequence>
<evidence type="ECO:0000259" key="2">
    <source>
        <dbReference type="Pfam" id="PF04937"/>
    </source>
</evidence>
<dbReference type="GeneID" id="104773140"/>
<accession>A0ABM0Y5V3</accession>
<dbReference type="Pfam" id="PF05699">
    <property type="entry name" value="Dimer_Tnp_hAT"/>
    <property type="match status" value="1"/>
</dbReference>
<evidence type="ECO:0000313" key="4">
    <source>
        <dbReference type="Proteomes" id="UP000694864"/>
    </source>
</evidence>
<reference evidence="4" key="1">
    <citation type="journal article" date="2014" name="Nat. Commun.">
        <title>The emerging biofuel crop Camelina sativa retains a highly undifferentiated hexaploid genome structure.</title>
        <authorList>
            <person name="Kagale S."/>
            <person name="Koh C."/>
            <person name="Nixon J."/>
            <person name="Bollina V."/>
            <person name="Clarke W.E."/>
            <person name="Tuteja R."/>
            <person name="Spillane C."/>
            <person name="Robinson S.J."/>
            <person name="Links M.G."/>
            <person name="Clarke C."/>
            <person name="Higgins E.E."/>
            <person name="Huebert T."/>
            <person name="Sharpe A.G."/>
            <person name="Parkin I.A."/>
        </authorList>
    </citation>
    <scope>NUCLEOTIDE SEQUENCE [LARGE SCALE GENOMIC DNA]</scope>
    <source>
        <strain evidence="4">cv. DH55</strain>
    </source>
</reference>
<feature type="region of interest" description="Disordered" evidence="1">
    <location>
        <begin position="600"/>
        <end position="642"/>
    </location>
</feature>
<feature type="compositionally biased region" description="Acidic residues" evidence="1">
    <location>
        <begin position="631"/>
        <end position="642"/>
    </location>
</feature>
<evidence type="ECO:0000313" key="5">
    <source>
        <dbReference type="RefSeq" id="XP_010496007.1"/>
    </source>
</evidence>
<name>A0ABM0Y5V3_CAMSA</name>
<keyword evidence="4" id="KW-1185">Reference proteome</keyword>
<dbReference type="RefSeq" id="XP_010496007.1">
    <property type="nucleotide sequence ID" value="XM_010497705.1"/>
</dbReference>
<dbReference type="InterPro" id="IPR008906">
    <property type="entry name" value="HATC_C_dom"/>
</dbReference>
<feature type="domain" description="HAT C-terminal dimerisation" evidence="3">
    <location>
        <begin position="466"/>
        <end position="556"/>
    </location>
</feature>
<dbReference type="PANTHER" id="PTHR32166">
    <property type="entry name" value="OSJNBA0013A04.12 PROTEIN"/>
    <property type="match status" value="1"/>
</dbReference>
<dbReference type="InterPro" id="IPR007021">
    <property type="entry name" value="DUF659"/>
</dbReference>
<evidence type="ECO:0000256" key="1">
    <source>
        <dbReference type="SAM" id="MobiDB-lite"/>
    </source>
</evidence>
<protein>
    <submittedName>
        <fullName evidence="5">Uncharacterized protein LOC104773140</fullName>
    </submittedName>
</protein>